<accession>A0A0Y0AL59</accession>
<evidence type="ECO:0000256" key="1">
    <source>
        <dbReference type="SAM" id="Phobius"/>
    </source>
</evidence>
<dbReference type="RefSeq" id="YP_009274722.1">
    <property type="nucleotide sequence ID" value="NC_030920.1"/>
</dbReference>
<evidence type="ECO:0000313" key="2">
    <source>
        <dbReference type="EMBL" id="AMB18598.1"/>
    </source>
</evidence>
<keyword evidence="1" id="KW-0472">Membrane</keyword>
<dbReference type="GeneID" id="28801677"/>
<feature type="transmembrane region" description="Helical" evidence="1">
    <location>
        <begin position="29"/>
        <end position="46"/>
    </location>
</feature>
<keyword evidence="1" id="KW-0812">Transmembrane</keyword>
<reference evidence="2 3" key="1">
    <citation type="journal article" date="2016" name="Genome Announc.">
        <title>Complete Genome Sequence of Bacillus megaterium Bacteriophage Eldridge.</title>
        <authorList>
            <person name="Reveille A.M."/>
            <person name="Eldridge K.A."/>
            <person name="Temple L.M."/>
        </authorList>
    </citation>
    <scope>NUCLEOTIDE SEQUENCE [LARGE SCALE GENOMIC DNA]</scope>
</reference>
<keyword evidence="1" id="KW-1133">Transmembrane helix</keyword>
<dbReference type="EMBL" id="KU253712">
    <property type="protein sequence ID" value="AMB18598.1"/>
    <property type="molecule type" value="Genomic_DNA"/>
</dbReference>
<keyword evidence="3" id="KW-1185">Reference proteome</keyword>
<name>A0A0Y0AL59_9CAUD</name>
<protein>
    <submittedName>
        <fullName evidence="2">Uncharacterized protein</fullName>
    </submittedName>
</protein>
<evidence type="ECO:0000313" key="3">
    <source>
        <dbReference type="Proteomes" id="UP000204502"/>
    </source>
</evidence>
<dbReference type="Proteomes" id="UP000204502">
    <property type="component" value="Segment"/>
</dbReference>
<sequence length="54" mass="5897">MIVALVLIIVYLGIGGVYALKVLASTPTLATIPWAVLVVIFFWPYFMTRGGVNK</sequence>
<organism evidence="2 3">
    <name type="scientific">Bacillus phage Eldridge</name>
    <dbReference type="NCBI Taxonomy" id="1776293"/>
    <lineage>
        <taxon>Viruses</taxon>
        <taxon>Duplodnaviria</taxon>
        <taxon>Heunggongvirae</taxon>
        <taxon>Uroviricota</taxon>
        <taxon>Caudoviricetes</taxon>
        <taxon>Herelleviridae</taxon>
        <taxon>Bastillevirinae</taxon>
        <taxon>Eldridgevirus</taxon>
        <taxon>Eldridgevirus eldridge</taxon>
    </lineage>
</organism>
<dbReference type="KEGG" id="vg:28801677"/>
<proteinExistence type="predicted"/>
<gene>
    <name evidence="2" type="ORF">Eldridge_015</name>
</gene>